<dbReference type="GO" id="GO:0005524">
    <property type="term" value="F:ATP binding"/>
    <property type="evidence" value="ECO:0007669"/>
    <property type="project" value="UniProtKB-KW"/>
</dbReference>
<sequence length="451" mass="50955">MRRGLKLYNTLSKQKEDFKPIKADHVTLYVCGPTVYDFAHVGNARPVVVFDLLVRLLRHDYKQVTYARNITDIDDKIIEAAQKSGQPISEITEKYTRIYEEDMGALNAKMPDIRPKATEYIDQMIAMTSDLIDKGHAYEKDGHVLFSVPSMADYGALSGRKLEDMIAGARVDVASYKKDAADFILWKPSAQTQPGWDSPWGRGRPGWHLECSCMIEDNFGKTIDIHGGGLDLIFPHHENEIAQSRCAHDGAPLANYWMHNGYLTVEGEKMSKSLGNFVTVHELLEEFPGKGEAIRMCLLSAHYRQPVDFSREGIKQAQKQLDRWYRLTKNVKAEGIKVPEEVLAALRDDLNTPRAIAALNALAKKAVTDDTAKKQLKSAANLFGVLEQDDWFTATGEDNAISEEMIEKLIYERAESKKNKKFTRADEIRNMLKNQGVFLLDGPDGTTWERK</sequence>
<evidence type="ECO:0000313" key="15">
    <source>
        <dbReference type="EMBL" id="VAX04874.1"/>
    </source>
</evidence>
<dbReference type="Gene3D" id="1.20.120.1910">
    <property type="entry name" value="Cysteine-tRNA ligase, C-terminal anti-codon recognition domain"/>
    <property type="match status" value="1"/>
</dbReference>
<evidence type="ECO:0000256" key="10">
    <source>
        <dbReference type="ARBA" id="ARBA00022840"/>
    </source>
</evidence>
<keyword evidence="11" id="KW-0648">Protein biosynthesis</keyword>
<dbReference type="Pfam" id="PF09190">
    <property type="entry name" value="DALR_2"/>
    <property type="match status" value="1"/>
</dbReference>
<dbReference type="HAMAP" id="MF_00041">
    <property type="entry name" value="Cys_tRNA_synth"/>
    <property type="match status" value="1"/>
</dbReference>
<evidence type="ECO:0000256" key="8">
    <source>
        <dbReference type="ARBA" id="ARBA00022741"/>
    </source>
</evidence>
<keyword evidence="7" id="KW-0479">Metal-binding</keyword>
<dbReference type="Gene3D" id="3.40.50.620">
    <property type="entry name" value="HUPs"/>
    <property type="match status" value="1"/>
</dbReference>
<organism evidence="15">
    <name type="scientific">hydrothermal vent metagenome</name>
    <dbReference type="NCBI Taxonomy" id="652676"/>
    <lineage>
        <taxon>unclassified sequences</taxon>
        <taxon>metagenomes</taxon>
        <taxon>ecological metagenomes</taxon>
    </lineage>
</organism>
<evidence type="ECO:0000256" key="5">
    <source>
        <dbReference type="ARBA" id="ARBA00022490"/>
    </source>
</evidence>
<accession>A0A3B1AYQ2</accession>
<evidence type="ECO:0000256" key="12">
    <source>
        <dbReference type="ARBA" id="ARBA00023146"/>
    </source>
</evidence>
<dbReference type="GO" id="GO:0046872">
    <property type="term" value="F:metal ion binding"/>
    <property type="evidence" value="ECO:0007669"/>
    <property type="project" value="UniProtKB-KW"/>
</dbReference>
<keyword evidence="10" id="KW-0067">ATP-binding</keyword>
<feature type="domain" description="Cysteinyl-tRNA synthetase class Ia DALR" evidence="14">
    <location>
        <begin position="341"/>
        <end position="392"/>
    </location>
</feature>
<evidence type="ECO:0000256" key="4">
    <source>
        <dbReference type="ARBA" id="ARBA00012832"/>
    </source>
</evidence>
<keyword evidence="12 15" id="KW-0030">Aminoacyl-tRNA synthetase</keyword>
<keyword evidence="6 15" id="KW-0436">Ligase</keyword>
<dbReference type="SMART" id="SM00840">
    <property type="entry name" value="DALR_2"/>
    <property type="match status" value="1"/>
</dbReference>
<dbReference type="PRINTS" id="PR00983">
    <property type="entry name" value="TRNASYNTHCYS"/>
</dbReference>
<dbReference type="Pfam" id="PF01406">
    <property type="entry name" value="tRNA-synt_1e"/>
    <property type="match status" value="1"/>
</dbReference>
<dbReference type="GO" id="GO:0006423">
    <property type="term" value="P:cysteinyl-tRNA aminoacylation"/>
    <property type="evidence" value="ECO:0007669"/>
    <property type="project" value="InterPro"/>
</dbReference>
<comment type="cofactor">
    <cofactor evidence="1">
        <name>Zn(2+)</name>
        <dbReference type="ChEBI" id="CHEBI:29105"/>
    </cofactor>
</comment>
<evidence type="ECO:0000256" key="9">
    <source>
        <dbReference type="ARBA" id="ARBA00022833"/>
    </source>
</evidence>
<comment type="similarity">
    <text evidence="3">Belongs to the class-I aminoacyl-tRNA synthetase family.</text>
</comment>
<dbReference type="GO" id="GO:0005829">
    <property type="term" value="C:cytosol"/>
    <property type="evidence" value="ECO:0007669"/>
    <property type="project" value="TreeGrafter"/>
</dbReference>
<dbReference type="EMBL" id="UOFW01000114">
    <property type="protein sequence ID" value="VAX04874.1"/>
    <property type="molecule type" value="Genomic_DNA"/>
</dbReference>
<evidence type="ECO:0000256" key="7">
    <source>
        <dbReference type="ARBA" id="ARBA00022723"/>
    </source>
</evidence>
<dbReference type="PANTHER" id="PTHR10890">
    <property type="entry name" value="CYSTEINYL-TRNA SYNTHETASE"/>
    <property type="match status" value="1"/>
</dbReference>
<dbReference type="SUPFAM" id="SSF47323">
    <property type="entry name" value="Anticodon-binding domain of a subclass of class I aminoacyl-tRNA synthetases"/>
    <property type="match status" value="1"/>
</dbReference>
<keyword evidence="8" id="KW-0547">Nucleotide-binding</keyword>
<dbReference type="InterPro" id="IPR014729">
    <property type="entry name" value="Rossmann-like_a/b/a_fold"/>
</dbReference>
<dbReference type="GO" id="GO:0004817">
    <property type="term" value="F:cysteine-tRNA ligase activity"/>
    <property type="evidence" value="ECO:0007669"/>
    <property type="project" value="UniProtKB-EC"/>
</dbReference>
<evidence type="ECO:0000256" key="1">
    <source>
        <dbReference type="ARBA" id="ARBA00001947"/>
    </source>
</evidence>
<evidence type="ECO:0000259" key="14">
    <source>
        <dbReference type="SMART" id="SM00840"/>
    </source>
</evidence>
<dbReference type="SUPFAM" id="SSF52374">
    <property type="entry name" value="Nucleotidylyl transferase"/>
    <property type="match status" value="1"/>
</dbReference>
<evidence type="ECO:0000256" key="11">
    <source>
        <dbReference type="ARBA" id="ARBA00022917"/>
    </source>
</evidence>
<dbReference type="FunFam" id="3.40.50.620:FF:000009">
    <property type="entry name" value="Cysteine--tRNA ligase"/>
    <property type="match status" value="1"/>
</dbReference>
<keyword evidence="5" id="KW-0963">Cytoplasm</keyword>
<dbReference type="AlphaFoldDB" id="A0A3B1AYQ2"/>
<dbReference type="InterPro" id="IPR015803">
    <property type="entry name" value="Cys-tRNA-ligase"/>
</dbReference>
<keyword evidence="9" id="KW-0862">Zinc</keyword>
<comment type="subcellular location">
    <subcellularLocation>
        <location evidence="2">Cytoplasm</location>
    </subcellularLocation>
</comment>
<dbReference type="NCBIfam" id="TIGR00435">
    <property type="entry name" value="cysS"/>
    <property type="match status" value="1"/>
</dbReference>
<dbReference type="CDD" id="cd00672">
    <property type="entry name" value="CysRS_core"/>
    <property type="match status" value="1"/>
</dbReference>
<evidence type="ECO:0000256" key="6">
    <source>
        <dbReference type="ARBA" id="ARBA00022598"/>
    </source>
</evidence>
<protein>
    <recommendedName>
        <fullName evidence="4">cysteine--tRNA ligase</fullName>
        <ecNumber evidence="4">6.1.1.16</ecNumber>
    </recommendedName>
    <alternativeName>
        <fullName evidence="13">Cysteinyl-tRNA synthetase</fullName>
    </alternativeName>
</protein>
<name>A0A3B1AYQ2_9ZZZZ</name>
<dbReference type="InterPro" id="IPR015273">
    <property type="entry name" value="Cys-tRNA-synt_Ia_DALR"/>
</dbReference>
<evidence type="ECO:0000256" key="3">
    <source>
        <dbReference type="ARBA" id="ARBA00005594"/>
    </source>
</evidence>
<proteinExistence type="inferred from homology"/>
<evidence type="ECO:0000256" key="2">
    <source>
        <dbReference type="ARBA" id="ARBA00004496"/>
    </source>
</evidence>
<dbReference type="EC" id="6.1.1.16" evidence="4"/>
<evidence type="ECO:0000256" key="13">
    <source>
        <dbReference type="ARBA" id="ARBA00031499"/>
    </source>
</evidence>
<dbReference type="PANTHER" id="PTHR10890:SF3">
    <property type="entry name" value="CYSTEINE--TRNA LIGASE, CYTOPLASMIC"/>
    <property type="match status" value="1"/>
</dbReference>
<dbReference type="InterPro" id="IPR032678">
    <property type="entry name" value="tRNA-synt_1_cat_dom"/>
</dbReference>
<gene>
    <name evidence="15" type="ORF">MNBD_ALPHA03-1601</name>
</gene>
<dbReference type="InterPro" id="IPR024909">
    <property type="entry name" value="Cys-tRNA/MSH_ligase"/>
</dbReference>
<reference evidence="15" key="1">
    <citation type="submission" date="2018-06" db="EMBL/GenBank/DDBJ databases">
        <authorList>
            <person name="Zhirakovskaya E."/>
        </authorList>
    </citation>
    <scope>NUCLEOTIDE SEQUENCE</scope>
</reference>
<dbReference type="InterPro" id="IPR009080">
    <property type="entry name" value="tRNAsynth_Ia_anticodon-bd"/>
</dbReference>